<dbReference type="EMBL" id="QVEU01000001">
    <property type="protein sequence ID" value="RGB78163.1"/>
    <property type="molecule type" value="Genomic_DNA"/>
</dbReference>
<dbReference type="Gene3D" id="3.40.50.1360">
    <property type="match status" value="1"/>
</dbReference>
<keyword evidence="1" id="KW-0378">Hydrolase</keyword>
<dbReference type="GO" id="GO:0006043">
    <property type="term" value="P:glucosamine catabolic process"/>
    <property type="evidence" value="ECO:0007669"/>
    <property type="project" value="TreeGrafter"/>
</dbReference>
<feature type="domain" description="Glucosamine/galactosamine-6-phosphate isomerase" evidence="3">
    <location>
        <begin position="12"/>
        <end position="224"/>
    </location>
</feature>
<evidence type="ECO:0000256" key="2">
    <source>
        <dbReference type="ARBA" id="ARBA00023277"/>
    </source>
</evidence>
<dbReference type="GO" id="GO:0005975">
    <property type="term" value="P:carbohydrate metabolic process"/>
    <property type="evidence" value="ECO:0007669"/>
    <property type="project" value="InterPro"/>
</dbReference>
<evidence type="ECO:0000313" key="4">
    <source>
        <dbReference type="EMBL" id="RGB78163.1"/>
    </source>
</evidence>
<evidence type="ECO:0000256" key="1">
    <source>
        <dbReference type="ARBA" id="ARBA00022801"/>
    </source>
</evidence>
<protein>
    <submittedName>
        <fullName evidence="4">Glucosamine-6-phosphate deaminase</fullName>
    </submittedName>
</protein>
<dbReference type="InterPro" id="IPR006148">
    <property type="entry name" value="Glc/Gal-6P_isomerase"/>
</dbReference>
<reference evidence="4 5" key="1">
    <citation type="submission" date="2018-08" db="EMBL/GenBank/DDBJ databases">
        <title>A genome reference for cultivated species of the human gut microbiota.</title>
        <authorList>
            <person name="Zou Y."/>
            <person name="Xue W."/>
            <person name="Luo G."/>
        </authorList>
    </citation>
    <scope>NUCLEOTIDE SEQUENCE [LARGE SCALE GENOMIC DNA]</scope>
    <source>
        <strain evidence="4 5">OF01-3</strain>
    </source>
</reference>
<accession>A0A3E2TLF5</accession>
<name>A0A3E2TLF5_9FIRM</name>
<dbReference type="GO" id="GO:0004342">
    <property type="term" value="F:glucosamine-6-phosphate deaminase activity"/>
    <property type="evidence" value="ECO:0007669"/>
    <property type="project" value="InterPro"/>
</dbReference>
<sequence length="240" mass="27482">MKIIVAKDYDEMSRKAADFIINFMIEKPQAKFGFATGSTPIGLYEKLAEAEKEGEISFKYSKSVNLDEYIGISKENDQSYQYFMNENLFNKVSFKEGATNLPYAPEADEKYAKEYDELLDKFGKRDIQILGLGPNGHLAFNEPYEKLNRRTSIIKLTDETIEANSRFFANKDEVPKYAISMGMEDVFNANTLVVLANGKNKHEVVKRIIEEDTIYPEFPASFLHLHPNAYLFVDEEAYNG</sequence>
<dbReference type="PANTHER" id="PTHR11280">
    <property type="entry name" value="GLUCOSAMINE-6-PHOSPHATE ISOMERASE"/>
    <property type="match status" value="1"/>
</dbReference>
<dbReference type="GO" id="GO:0006046">
    <property type="term" value="P:N-acetylglucosamine catabolic process"/>
    <property type="evidence" value="ECO:0007669"/>
    <property type="project" value="TreeGrafter"/>
</dbReference>
<organism evidence="4 5">
    <name type="scientific">Anaerococcus nagyae</name>
    <dbReference type="NCBI Taxonomy" id="1755241"/>
    <lineage>
        <taxon>Bacteria</taxon>
        <taxon>Bacillati</taxon>
        <taxon>Bacillota</taxon>
        <taxon>Tissierellia</taxon>
        <taxon>Tissierellales</taxon>
        <taxon>Peptoniphilaceae</taxon>
        <taxon>Anaerococcus</taxon>
    </lineage>
</organism>
<dbReference type="PANTHER" id="PTHR11280:SF5">
    <property type="entry name" value="GLUCOSAMINE-6-PHOSPHATE ISOMERASE"/>
    <property type="match status" value="1"/>
</dbReference>
<dbReference type="SUPFAM" id="SSF100950">
    <property type="entry name" value="NagB/RpiA/CoA transferase-like"/>
    <property type="match status" value="1"/>
</dbReference>
<evidence type="ECO:0000259" key="3">
    <source>
        <dbReference type="Pfam" id="PF01182"/>
    </source>
</evidence>
<dbReference type="CDD" id="cd01399">
    <property type="entry name" value="GlcN6P_deaminase"/>
    <property type="match status" value="1"/>
</dbReference>
<evidence type="ECO:0000313" key="5">
    <source>
        <dbReference type="Proteomes" id="UP000261011"/>
    </source>
</evidence>
<dbReference type="Pfam" id="PF01182">
    <property type="entry name" value="Glucosamine_iso"/>
    <property type="match status" value="1"/>
</dbReference>
<dbReference type="AlphaFoldDB" id="A0A3E2TLF5"/>
<dbReference type="RefSeq" id="WP_117520422.1">
    <property type="nucleotide sequence ID" value="NZ_QVEU01000001.1"/>
</dbReference>
<dbReference type="GO" id="GO:0042802">
    <property type="term" value="F:identical protein binding"/>
    <property type="evidence" value="ECO:0007669"/>
    <property type="project" value="TreeGrafter"/>
</dbReference>
<keyword evidence="5" id="KW-1185">Reference proteome</keyword>
<keyword evidence="2" id="KW-0119">Carbohydrate metabolism</keyword>
<dbReference type="InterPro" id="IPR004547">
    <property type="entry name" value="Glucosamine6P_isomerase"/>
</dbReference>
<dbReference type="InterPro" id="IPR037171">
    <property type="entry name" value="NagB/RpiA_transferase-like"/>
</dbReference>
<dbReference type="InterPro" id="IPR018321">
    <property type="entry name" value="Glucosamine6P_isomerase_CS"/>
</dbReference>
<dbReference type="GO" id="GO:0019262">
    <property type="term" value="P:N-acetylneuraminate catabolic process"/>
    <property type="evidence" value="ECO:0007669"/>
    <property type="project" value="TreeGrafter"/>
</dbReference>
<dbReference type="GO" id="GO:0005737">
    <property type="term" value="C:cytoplasm"/>
    <property type="evidence" value="ECO:0007669"/>
    <property type="project" value="TreeGrafter"/>
</dbReference>
<dbReference type="PROSITE" id="PS01161">
    <property type="entry name" value="GLC_GALNAC_ISOMERASE"/>
    <property type="match status" value="1"/>
</dbReference>
<dbReference type="Proteomes" id="UP000261011">
    <property type="component" value="Unassembled WGS sequence"/>
</dbReference>
<proteinExistence type="predicted"/>
<comment type="caution">
    <text evidence="4">The sequence shown here is derived from an EMBL/GenBank/DDBJ whole genome shotgun (WGS) entry which is preliminary data.</text>
</comment>
<gene>
    <name evidence="4" type="ORF">DXA39_01560</name>
</gene>
<dbReference type="OrthoDB" id="9791139at2"/>